<proteinExistence type="predicted"/>
<name>A0A6M3IEU5_9ZZZZ</name>
<dbReference type="InterPro" id="IPR004821">
    <property type="entry name" value="Cyt_trans-like"/>
</dbReference>
<evidence type="ECO:0000313" key="4">
    <source>
        <dbReference type="EMBL" id="QJA55966.1"/>
    </source>
</evidence>
<dbReference type="EMBL" id="MT141192">
    <property type="protein sequence ID" value="QJA55966.1"/>
    <property type="molecule type" value="Genomic_DNA"/>
</dbReference>
<sequence>MIKGVVAGAFDPFHLGHLNHIREAKKYCDHLVVILNTDDDVHRKRGFVFMPMGQRYELLKSLKEVDEVVICIDGDGTVAKTLLWIKPDKFFKGGDRKRGTMPDNEVEACNQIDCKIIYGTGEQLASSTDLLKKIQSYEKELFHRPSGGDFK</sequence>
<evidence type="ECO:0000259" key="3">
    <source>
        <dbReference type="Pfam" id="PF01467"/>
    </source>
</evidence>
<gene>
    <name evidence="4" type="ORF">MM415B01951_0003</name>
</gene>
<dbReference type="Gene3D" id="3.40.50.620">
    <property type="entry name" value="HUPs"/>
    <property type="match status" value="1"/>
</dbReference>
<evidence type="ECO:0000256" key="1">
    <source>
        <dbReference type="ARBA" id="ARBA00022679"/>
    </source>
</evidence>
<dbReference type="InterPro" id="IPR050385">
    <property type="entry name" value="Archaeal_FAD_synthase"/>
</dbReference>
<accession>A0A6M3IEU5</accession>
<keyword evidence="2 4" id="KW-0548">Nucleotidyltransferase</keyword>
<dbReference type="PANTHER" id="PTHR43793">
    <property type="entry name" value="FAD SYNTHASE"/>
    <property type="match status" value="1"/>
</dbReference>
<dbReference type="PANTHER" id="PTHR43793:SF1">
    <property type="entry name" value="FAD SYNTHASE"/>
    <property type="match status" value="1"/>
</dbReference>
<organism evidence="4">
    <name type="scientific">viral metagenome</name>
    <dbReference type="NCBI Taxonomy" id="1070528"/>
    <lineage>
        <taxon>unclassified sequences</taxon>
        <taxon>metagenomes</taxon>
        <taxon>organismal metagenomes</taxon>
    </lineage>
</organism>
<dbReference type="InterPro" id="IPR014729">
    <property type="entry name" value="Rossmann-like_a/b/a_fold"/>
</dbReference>
<feature type="domain" description="Cytidyltransferase-like" evidence="3">
    <location>
        <begin position="6"/>
        <end position="100"/>
    </location>
</feature>
<dbReference type="GO" id="GO:0016779">
    <property type="term" value="F:nucleotidyltransferase activity"/>
    <property type="evidence" value="ECO:0007669"/>
    <property type="project" value="UniProtKB-KW"/>
</dbReference>
<dbReference type="SUPFAM" id="SSF52374">
    <property type="entry name" value="Nucleotidylyl transferase"/>
    <property type="match status" value="1"/>
</dbReference>
<dbReference type="NCBIfam" id="TIGR00125">
    <property type="entry name" value="cyt_tran_rel"/>
    <property type="match status" value="1"/>
</dbReference>
<dbReference type="Pfam" id="PF01467">
    <property type="entry name" value="CTP_transf_like"/>
    <property type="match status" value="1"/>
</dbReference>
<reference evidence="4" key="1">
    <citation type="submission" date="2020-03" db="EMBL/GenBank/DDBJ databases">
        <title>The deep terrestrial virosphere.</title>
        <authorList>
            <person name="Holmfeldt K."/>
            <person name="Nilsson E."/>
            <person name="Simone D."/>
            <person name="Lopez-Fernandez M."/>
            <person name="Wu X."/>
            <person name="de Brujin I."/>
            <person name="Lundin D."/>
            <person name="Andersson A."/>
            <person name="Bertilsson S."/>
            <person name="Dopson M."/>
        </authorList>
    </citation>
    <scope>NUCLEOTIDE SEQUENCE</scope>
    <source>
        <strain evidence="4">MM415B01951</strain>
    </source>
</reference>
<evidence type="ECO:0000256" key="2">
    <source>
        <dbReference type="ARBA" id="ARBA00022695"/>
    </source>
</evidence>
<keyword evidence="1 4" id="KW-0808">Transferase</keyword>
<dbReference type="AlphaFoldDB" id="A0A6M3IEU5"/>
<protein>
    <submittedName>
        <fullName evidence="4">Putative cytidylyltransferase</fullName>
    </submittedName>
</protein>